<evidence type="ECO:0000256" key="15">
    <source>
        <dbReference type="ARBA" id="ARBA00023134"/>
    </source>
</evidence>
<reference evidence="18 19" key="1">
    <citation type="submission" date="2016-11" db="EMBL/GenBank/DDBJ databases">
        <authorList>
            <person name="Jaros S."/>
            <person name="Januszkiewicz K."/>
            <person name="Wedrychowicz H."/>
        </authorList>
    </citation>
    <scope>NUCLEOTIDE SEQUENCE [LARGE SCALE GENOMIC DNA]</scope>
    <source>
        <strain evidence="18 19">Y1</strain>
    </source>
</reference>
<evidence type="ECO:0000256" key="9">
    <source>
        <dbReference type="ARBA" id="ARBA00012523"/>
    </source>
</evidence>
<dbReference type="InterPro" id="IPR003203">
    <property type="entry name" value="CobU/CobP"/>
</dbReference>
<dbReference type="GO" id="GO:0009236">
    <property type="term" value="P:cobalamin biosynthetic process"/>
    <property type="evidence" value="ECO:0007669"/>
    <property type="project" value="UniProtKB-UniPathway"/>
</dbReference>
<dbReference type="Gene3D" id="3.40.50.300">
    <property type="entry name" value="P-loop containing nucleotide triphosphate hydrolases"/>
    <property type="match status" value="1"/>
</dbReference>
<keyword evidence="15" id="KW-0342">GTP-binding</keyword>
<keyword evidence="11 18" id="KW-0808">Transferase</keyword>
<dbReference type="Proteomes" id="UP000184394">
    <property type="component" value="Unassembled WGS sequence"/>
</dbReference>
<comment type="pathway">
    <text evidence="6">Cofactor biosynthesis; adenosylcobalamin biosynthesis; adenosylcobalamin from cob(II)yrinate a,c-diamide: step 5/7.</text>
</comment>
<accession>A0A1M7LWF1</accession>
<evidence type="ECO:0000256" key="3">
    <source>
        <dbReference type="ARBA" id="ARBA00001522"/>
    </source>
</evidence>
<evidence type="ECO:0000256" key="12">
    <source>
        <dbReference type="ARBA" id="ARBA00022741"/>
    </source>
</evidence>
<dbReference type="EC" id="2.7.1.156" evidence="8"/>
<protein>
    <recommendedName>
        <fullName evidence="16">Adenosylcobinamide kinase</fullName>
        <ecNumber evidence="8">2.7.1.156</ecNumber>
        <ecNumber evidence="9">2.7.7.62</ecNumber>
    </recommendedName>
    <alternativeName>
        <fullName evidence="17">Adenosylcobinamide-phosphate guanylyltransferase</fullName>
    </alternativeName>
</protein>
<dbReference type="GO" id="GO:0043752">
    <property type="term" value="F:adenosylcobinamide kinase activity"/>
    <property type="evidence" value="ECO:0007669"/>
    <property type="project" value="UniProtKB-EC"/>
</dbReference>
<evidence type="ECO:0000256" key="10">
    <source>
        <dbReference type="ARBA" id="ARBA00022573"/>
    </source>
</evidence>
<evidence type="ECO:0000256" key="5">
    <source>
        <dbReference type="ARBA" id="ARBA00004692"/>
    </source>
</evidence>
<dbReference type="EC" id="2.7.7.62" evidence="9"/>
<evidence type="ECO:0000256" key="2">
    <source>
        <dbReference type="ARBA" id="ARBA00000711"/>
    </source>
</evidence>
<proteinExistence type="inferred from homology"/>
<keyword evidence="14" id="KW-0067">ATP-binding</keyword>
<dbReference type="RefSeq" id="WP_072952092.1">
    <property type="nucleotide sequence ID" value="NZ_FRCT01000016.1"/>
</dbReference>
<evidence type="ECO:0000256" key="11">
    <source>
        <dbReference type="ARBA" id="ARBA00022679"/>
    </source>
</evidence>
<keyword evidence="18" id="KW-0548">Nucleotidyltransferase</keyword>
<evidence type="ECO:0000256" key="8">
    <source>
        <dbReference type="ARBA" id="ARBA00012016"/>
    </source>
</evidence>
<keyword evidence="12" id="KW-0547">Nucleotide-binding</keyword>
<dbReference type="OrthoDB" id="1766664at2"/>
<comment type="pathway">
    <text evidence="5">Cofactor biosynthesis; adenosylcobalamin biosynthesis; adenosylcobalamin from cob(II)yrinate a,c-diamide: step 6/7.</text>
</comment>
<dbReference type="EMBL" id="FRCT01000016">
    <property type="protein sequence ID" value="SHM82134.1"/>
    <property type="molecule type" value="Genomic_DNA"/>
</dbReference>
<evidence type="ECO:0000256" key="6">
    <source>
        <dbReference type="ARBA" id="ARBA00005159"/>
    </source>
</evidence>
<comment type="catalytic activity">
    <reaction evidence="3">
        <text>adenosylcob(III)inamide + GTP = adenosylcob(III)inamide phosphate + GDP + H(+)</text>
        <dbReference type="Rhea" id="RHEA:15765"/>
        <dbReference type="ChEBI" id="CHEBI:2480"/>
        <dbReference type="ChEBI" id="CHEBI:15378"/>
        <dbReference type="ChEBI" id="CHEBI:37565"/>
        <dbReference type="ChEBI" id="CHEBI:58189"/>
        <dbReference type="ChEBI" id="CHEBI:58502"/>
        <dbReference type="EC" id="2.7.1.156"/>
    </reaction>
</comment>
<dbReference type="GO" id="GO:0008820">
    <property type="term" value="F:cobinamide phosphate guanylyltransferase activity"/>
    <property type="evidence" value="ECO:0007669"/>
    <property type="project" value="UniProtKB-EC"/>
</dbReference>
<dbReference type="GO" id="GO:0005524">
    <property type="term" value="F:ATP binding"/>
    <property type="evidence" value="ECO:0007669"/>
    <property type="project" value="UniProtKB-KW"/>
</dbReference>
<evidence type="ECO:0000256" key="7">
    <source>
        <dbReference type="ARBA" id="ARBA00007490"/>
    </source>
</evidence>
<evidence type="ECO:0000256" key="17">
    <source>
        <dbReference type="ARBA" id="ARBA00030571"/>
    </source>
</evidence>
<dbReference type="InterPro" id="IPR027417">
    <property type="entry name" value="P-loop_NTPase"/>
</dbReference>
<comment type="function">
    <text evidence="4">Catalyzes ATP-dependent phosphorylation of adenosylcobinamide and addition of GMP to adenosylcobinamide phosphate.</text>
</comment>
<evidence type="ECO:0000256" key="14">
    <source>
        <dbReference type="ARBA" id="ARBA00022840"/>
    </source>
</evidence>
<keyword evidence="10" id="KW-0169">Cobalamin biosynthesis</keyword>
<comment type="catalytic activity">
    <reaction evidence="1">
        <text>adenosylcob(III)inamide + ATP = adenosylcob(III)inamide phosphate + ADP + H(+)</text>
        <dbReference type="Rhea" id="RHEA:15769"/>
        <dbReference type="ChEBI" id="CHEBI:2480"/>
        <dbReference type="ChEBI" id="CHEBI:15378"/>
        <dbReference type="ChEBI" id="CHEBI:30616"/>
        <dbReference type="ChEBI" id="CHEBI:58502"/>
        <dbReference type="ChEBI" id="CHEBI:456216"/>
        <dbReference type="EC" id="2.7.1.156"/>
    </reaction>
</comment>
<dbReference type="GO" id="GO:0005525">
    <property type="term" value="F:GTP binding"/>
    <property type="evidence" value="ECO:0007669"/>
    <property type="project" value="UniProtKB-KW"/>
</dbReference>
<dbReference type="AlphaFoldDB" id="A0A1M7LWF1"/>
<gene>
    <name evidence="18" type="ORF">SAMN04487860_11611</name>
</gene>
<dbReference type="SUPFAM" id="SSF52540">
    <property type="entry name" value="P-loop containing nucleoside triphosphate hydrolases"/>
    <property type="match status" value="1"/>
</dbReference>
<comment type="catalytic activity">
    <reaction evidence="2">
        <text>adenosylcob(III)inamide phosphate + GTP + H(+) = adenosylcob(III)inamide-GDP + diphosphate</text>
        <dbReference type="Rhea" id="RHEA:22712"/>
        <dbReference type="ChEBI" id="CHEBI:15378"/>
        <dbReference type="ChEBI" id="CHEBI:33019"/>
        <dbReference type="ChEBI" id="CHEBI:37565"/>
        <dbReference type="ChEBI" id="CHEBI:58502"/>
        <dbReference type="ChEBI" id="CHEBI:60487"/>
        <dbReference type="EC" id="2.7.7.62"/>
    </reaction>
</comment>
<evidence type="ECO:0000256" key="16">
    <source>
        <dbReference type="ARBA" id="ARBA00029570"/>
    </source>
</evidence>
<evidence type="ECO:0000256" key="4">
    <source>
        <dbReference type="ARBA" id="ARBA00003889"/>
    </source>
</evidence>
<evidence type="ECO:0000256" key="1">
    <source>
        <dbReference type="ARBA" id="ARBA00000312"/>
    </source>
</evidence>
<evidence type="ECO:0000256" key="13">
    <source>
        <dbReference type="ARBA" id="ARBA00022777"/>
    </source>
</evidence>
<dbReference type="PANTHER" id="PTHR34848:SF1">
    <property type="entry name" value="BIFUNCTIONAL ADENOSYLCOBALAMIN BIOSYNTHESIS PROTEIN COBU"/>
    <property type="match status" value="1"/>
</dbReference>
<sequence>MKLITGGAYQGKAETALKLFGIRKEDIISGEDCEFEEVLTAKCIRDYHRLVSRLMDTGADPVEFTKRLCRENSSCILIMNEIGCGIVPMERKERVYRENVGRCGCIIAAESDEVVRVICGIAHFLKGEGK</sequence>
<dbReference type="PANTHER" id="PTHR34848">
    <property type="match status" value="1"/>
</dbReference>
<name>A0A1M7LWF1_RUMFL</name>
<evidence type="ECO:0000313" key="18">
    <source>
        <dbReference type="EMBL" id="SHM82134.1"/>
    </source>
</evidence>
<comment type="similarity">
    <text evidence="7">Belongs to the CobU/CobP family.</text>
</comment>
<dbReference type="Pfam" id="PF02283">
    <property type="entry name" value="CobU"/>
    <property type="match status" value="1"/>
</dbReference>
<keyword evidence="13 18" id="KW-0418">Kinase</keyword>
<evidence type="ECO:0000313" key="19">
    <source>
        <dbReference type="Proteomes" id="UP000184394"/>
    </source>
</evidence>
<dbReference type="UniPathway" id="UPA00148">
    <property type="reaction ID" value="UER00236"/>
</dbReference>
<organism evidence="18 19">
    <name type="scientific">Ruminococcus flavefaciens</name>
    <dbReference type="NCBI Taxonomy" id="1265"/>
    <lineage>
        <taxon>Bacteria</taxon>
        <taxon>Bacillati</taxon>
        <taxon>Bacillota</taxon>
        <taxon>Clostridia</taxon>
        <taxon>Eubacteriales</taxon>
        <taxon>Oscillospiraceae</taxon>
        <taxon>Ruminococcus</taxon>
    </lineage>
</organism>